<dbReference type="SUPFAM" id="SSF56112">
    <property type="entry name" value="Protein kinase-like (PK-like)"/>
    <property type="match status" value="1"/>
</dbReference>
<dbReference type="GO" id="GO:0005737">
    <property type="term" value="C:cytoplasm"/>
    <property type="evidence" value="ECO:0007669"/>
    <property type="project" value="TreeGrafter"/>
</dbReference>
<dbReference type="Pfam" id="PF00069">
    <property type="entry name" value="Pkinase"/>
    <property type="match status" value="2"/>
</dbReference>
<accession>J4H5G3</accession>
<dbReference type="GO" id="GO:0005634">
    <property type="term" value="C:nucleus"/>
    <property type="evidence" value="ECO:0007669"/>
    <property type="project" value="TreeGrafter"/>
</dbReference>
<keyword evidence="4" id="KW-0547">Nucleotide-binding</keyword>
<dbReference type="InterPro" id="IPR011009">
    <property type="entry name" value="Kinase-like_dom_sf"/>
</dbReference>
<dbReference type="RefSeq" id="XP_012185972.1">
    <property type="nucleotide sequence ID" value="XM_012330582.1"/>
</dbReference>
<reference evidence="10 11" key="1">
    <citation type="journal article" date="2012" name="Appl. Environ. Microbiol.">
        <title>Short-read sequencing for genomic analysis of the brown rot fungus Fibroporia radiculosa.</title>
        <authorList>
            <person name="Tang J.D."/>
            <person name="Perkins A.D."/>
            <person name="Sonstegard T.S."/>
            <person name="Schroeder S.G."/>
            <person name="Burgess S.C."/>
            <person name="Diehl S.V."/>
        </authorList>
    </citation>
    <scope>NUCLEOTIDE SEQUENCE [LARGE SCALE GENOMIC DNA]</scope>
    <source>
        <strain evidence="10 11">TFFH 294</strain>
    </source>
</reference>
<dbReference type="Gene3D" id="1.10.510.10">
    <property type="entry name" value="Transferase(Phosphotransferase) domain 1"/>
    <property type="match status" value="1"/>
</dbReference>
<dbReference type="EC" id="2.7.11.1" evidence="1"/>
<proteinExistence type="predicted"/>
<evidence type="ECO:0000313" key="10">
    <source>
        <dbReference type="EMBL" id="CCM06689.1"/>
    </source>
</evidence>
<keyword evidence="6" id="KW-0067">ATP-binding</keyword>
<dbReference type="PANTHER" id="PTHR47634">
    <property type="entry name" value="PROTEIN KINASE DOMAIN-CONTAINING PROTEIN-RELATED"/>
    <property type="match status" value="1"/>
</dbReference>
<dbReference type="InterPro" id="IPR008271">
    <property type="entry name" value="Ser/Thr_kinase_AS"/>
</dbReference>
<dbReference type="InterPro" id="IPR000719">
    <property type="entry name" value="Prot_kinase_dom"/>
</dbReference>
<evidence type="ECO:0000256" key="7">
    <source>
        <dbReference type="ARBA" id="ARBA00047899"/>
    </source>
</evidence>
<evidence type="ECO:0000256" key="1">
    <source>
        <dbReference type="ARBA" id="ARBA00012513"/>
    </source>
</evidence>
<dbReference type="STRING" id="599839.J4H5G3"/>
<dbReference type="Proteomes" id="UP000006352">
    <property type="component" value="Unassembled WGS sequence"/>
</dbReference>
<feature type="domain" description="Protein kinase" evidence="9">
    <location>
        <begin position="51"/>
        <end position="431"/>
    </location>
</feature>
<dbReference type="GO" id="GO:0050684">
    <property type="term" value="P:regulation of mRNA processing"/>
    <property type="evidence" value="ECO:0007669"/>
    <property type="project" value="TreeGrafter"/>
</dbReference>
<keyword evidence="2" id="KW-0723">Serine/threonine-protein kinase</keyword>
<evidence type="ECO:0000256" key="8">
    <source>
        <dbReference type="ARBA" id="ARBA00048679"/>
    </source>
</evidence>
<dbReference type="PROSITE" id="PS00108">
    <property type="entry name" value="PROTEIN_KINASE_ST"/>
    <property type="match status" value="1"/>
</dbReference>
<dbReference type="PANTHER" id="PTHR47634:SF9">
    <property type="entry name" value="PROTEIN KINASE DOMAIN-CONTAINING PROTEIN-RELATED"/>
    <property type="match status" value="1"/>
</dbReference>
<evidence type="ECO:0000256" key="4">
    <source>
        <dbReference type="ARBA" id="ARBA00022741"/>
    </source>
</evidence>
<dbReference type="SMART" id="SM00220">
    <property type="entry name" value="S_TKc"/>
    <property type="match status" value="1"/>
</dbReference>
<dbReference type="GO" id="GO:0005524">
    <property type="term" value="F:ATP binding"/>
    <property type="evidence" value="ECO:0007669"/>
    <property type="project" value="UniProtKB-KW"/>
</dbReference>
<keyword evidence="11" id="KW-1185">Reference proteome</keyword>
<dbReference type="AlphaFoldDB" id="J4H5G3"/>
<protein>
    <recommendedName>
        <fullName evidence="1">non-specific serine/threonine protein kinase</fullName>
        <ecNumber evidence="1">2.7.11.1</ecNumber>
    </recommendedName>
</protein>
<dbReference type="GO" id="GO:0004674">
    <property type="term" value="F:protein serine/threonine kinase activity"/>
    <property type="evidence" value="ECO:0007669"/>
    <property type="project" value="UniProtKB-KW"/>
</dbReference>
<evidence type="ECO:0000256" key="5">
    <source>
        <dbReference type="ARBA" id="ARBA00022777"/>
    </source>
</evidence>
<dbReference type="InParanoid" id="J4H5G3"/>
<dbReference type="OrthoDB" id="5979581at2759"/>
<evidence type="ECO:0000256" key="6">
    <source>
        <dbReference type="ARBA" id="ARBA00022840"/>
    </source>
</evidence>
<dbReference type="GeneID" id="24101589"/>
<comment type="catalytic activity">
    <reaction evidence="7">
        <text>L-threonyl-[protein] + ATP = O-phospho-L-threonyl-[protein] + ADP + H(+)</text>
        <dbReference type="Rhea" id="RHEA:46608"/>
        <dbReference type="Rhea" id="RHEA-COMP:11060"/>
        <dbReference type="Rhea" id="RHEA-COMP:11605"/>
        <dbReference type="ChEBI" id="CHEBI:15378"/>
        <dbReference type="ChEBI" id="CHEBI:30013"/>
        <dbReference type="ChEBI" id="CHEBI:30616"/>
        <dbReference type="ChEBI" id="CHEBI:61977"/>
        <dbReference type="ChEBI" id="CHEBI:456216"/>
        <dbReference type="EC" id="2.7.11.1"/>
    </reaction>
</comment>
<keyword evidence="3" id="KW-0808">Transferase</keyword>
<name>J4H5G3_9APHY</name>
<evidence type="ECO:0000313" key="11">
    <source>
        <dbReference type="Proteomes" id="UP000006352"/>
    </source>
</evidence>
<evidence type="ECO:0000259" key="9">
    <source>
        <dbReference type="PROSITE" id="PS50011"/>
    </source>
</evidence>
<gene>
    <name evidence="10" type="ORF">FIBRA_08976</name>
</gene>
<dbReference type="EMBL" id="HE797452">
    <property type="protein sequence ID" value="CCM06689.1"/>
    <property type="molecule type" value="Genomic_DNA"/>
</dbReference>
<keyword evidence="5" id="KW-0418">Kinase</keyword>
<evidence type="ECO:0000256" key="3">
    <source>
        <dbReference type="ARBA" id="ARBA00022679"/>
    </source>
</evidence>
<comment type="catalytic activity">
    <reaction evidence="8">
        <text>L-seryl-[protein] + ATP = O-phospho-L-seryl-[protein] + ADP + H(+)</text>
        <dbReference type="Rhea" id="RHEA:17989"/>
        <dbReference type="Rhea" id="RHEA-COMP:9863"/>
        <dbReference type="Rhea" id="RHEA-COMP:11604"/>
        <dbReference type="ChEBI" id="CHEBI:15378"/>
        <dbReference type="ChEBI" id="CHEBI:29999"/>
        <dbReference type="ChEBI" id="CHEBI:30616"/>
        <dbReference type="ChEBI" id="CHEBI:83421"/>
        <dbReference type="ChEBI" id="CHEBI:456216"/>
        <dbReference type="EC" id="2.7.11.1"/>
    </reaction>
</comment>
<dbReference type="HOGENOM" id="CLU_000288_81_13_1"/>
<dbReference type="PROSITE" id="PS50011">
    <property type="entry name" value="PROTEIN_KINASE_DOM"/>
    <property type="match status" value="1"/>
</dbReference>
<dbReference type="GO" id="GO:0000245">
    <property type="term" value="P:spliceosomal complex assembly"/>
    <property type="evidence" value="ECO:0007669"/>
    <property type="project" value="TreeGrafter"/>
</dbReference>
<organism evidence="10 11">
    <name type="scientific">Fibroporia radiculosa</name>
    <dbReference type="NCBI Taxonomy" id="599839"/>
    <lineage>
        <taxon>Eukaryota</taxon>
        <taxon>Fungi</taxon>
        <taxon>Dikarya</taxon>
        <taxon>Basidiomycota</taxon>
        <taxon>Agaricomycotina</taxon>
        <taxon>Agaricomycetes</taxon>
        <taxon>Polyporales</taxon>
        <taxon>Fibroporiaceae</taxon>
        <taxon>Fibroporia</taxon>
    </lineage>
</organism>
<sequence length="434" mass="49160">MKPVMESVRLKEGDGEEFTCDEEPHMLPPETGYGYLALTLGHHLDQDKRDLEIVRKLGWGGYSNVWLATPHKYATTSSPLVFFDLITHSRKDYRSKYVAVKVMTVNATAGAVYGHMNEVKSLRLVTSKNPDHPGYKHCVTVEDLFIEKGKYGPHYCLVTQVHGRHMDALQSDLQDHHFSVSATKRIIKQTLLALDYLHTECKLIHGDLKPANILYSPSYQDDAIARHIEDSPSSSYEPRLEPDLSPDPIITVRSQPLPNFGLQEDMSNINICLVDYGETASAEQEHTHPSQPTLLRAPEVVVGYPWSTAVDIWSIGGLVFEFLIGNPFFALYETDSVSLEDSLLRRMIEHIGPFPPHLLEKGTRRDEYFDAEGTLIRVKEFRPQSIEDCLKIYNILDSADIAPAAAFIRRCLTMDPEKRPTAKELLEDEWLKDA</sequence>
<evidence type="ECO:0000256" key="2">
    <source>
        <dbReference type="ARBA" id="ARBA00022527"/>
    </source>
</evidence>
<dbReference type="Gene3D" id="3.30.200.20">
    <property type="entry name" value="Phosphorylase Kinase, domain 1"/>
    <property type="match status" value="1"/>
</dbReference>
<dbReference type="InterPro" id="IPR051334">
    <property type="entry name" value="SRPK"/>
</dbReference>